<feature type="compositionally biased region" description="Low complexity" evidence="1">
    <location>
        <begin position="538"/>
        <end position="551"/>
    </location>
</feature>
<comment type="caution">
    <text evidence="2">The sequence shown here is derived from an EMBL/GenBank/DDBJ whole genome shotgun (WGS) entry which is preliminary data.</text>
</comment>
<gene>
    <name evidence="2" type="ORF">PRZ48_006500</name>
</gene>
<evidence type="ECO:0000313" key="2">
    <source>
        <dbReference type="EMBL" id="KAK4503073.1"/>
    </source>
</evidence>
<feature type="region of interest" description="Disordered" evidence="1">
    <location>
        <begin position="275"/>
        <end position="310"/>
    </location>
</feature>
<feature type="region of interest" description="Disordered" evidence="1">
    <location>
        <begin position="234"/>
        <end position="259"/>
    </location>
</feature>
<feature type="region of interest" description="Disordered" evidence="1">
    <location>
        <begin position="1"/>
        <end position="25"/>
    </location>
</feature>
<feature type="compositionally biased region" description="Polar residues" evidence="1">
    <location>
        <begin position="519"/>
        <end position="529"/>
    </location>
</feature>
<accession>A0ABR0EPG1</accession>
<feature type="compositionally biased region" description="Polar residues" evidence="1">
    <location>
        <begin position="379"/>
        <end position="404"/>
    </location>
</feature>
<dbReference type="Proteomes" id="UP001305779">
    <property type="component" value="Unassembled WGS sequence"/>
</dbReference>
<feature type="region of interest" description="Disordered" evidence="1">
    <location>
        <begin position="324"/>
        <end position="343"/>
    </location>
</feature>
<feature type="region of interest" description="Disordered" evidence="1">
    <location>
        <begin position="349"/>
        <end position="406"/>
    </location>
</feature>
<evidence type="ECO:0000256" key="1">
    <source>
        <dbReference type="SAM" id="MobiDB-lite"/>
    </source>
</evidence>
<feature type="compositionally biased region" description="Basic and acidic residues" evidence="1">
    <location>
        <begin position="248"/>
        <end position="258"/>
    </location>
</feature>
<dbReference type="EMBL" id="JAXOVC010000004">
    <property type="protein sequence ID" value="KAK4503073.1"/>
    <property type="molecule type" value="Genomic_DNA"/>
</dbReference>
<feature type="region of interest" description="Disordered" evidence="1">
    <location>
        <begin position="480"/>
        <end position="584"/>
    </location>
</feature>
<name>A0ABR0EPG1_ZASCE</name>
<feature type="compositionally biased region" description="Polar residues" evidence="1">
    <location>
        <begin position="16"/>
        <end position="25"/>
    </location>
</feature>
<evidence type="ECO:0000313" key="3">
    <source>
        <dbReference type="Proteomes" id="UP001305779"/>
    </source>
</evidence>
<keyword evidence="3" id="KW-1185">Reference proteome</keyword>
<organism evidence="2 3">
    <name type="scientific">Zasmidium cellare</name>
    <name type="common">Wine cellar mold</name>
    <name type="synonym">Racodium cellare</name>
    <dbReference type="NCBI Taxonomy" id="395010"/>
    <lineage>
        <taxon>Eukaryota</taxon>
        <taxon>Fungi</taxon>
        <taxon>Dikarya</taxon>
        <taxon>Ascomycota</taxon>
        <taxon>Pezizomycotina</taxon>
        <taxon>Dothideomycetes</taxon>
        <taxon>Dothideomycetidae</taxon>
        <taxon>Mycosphaerellales</taxon>
        <taxon>Mycosphaerellaceae</taxon>
        <taxon>Zasmidium</taxon>
    </lineage>
</organism>
<sequence length="584" mass="62643">MSAVRLSFGSRAGGSNDYQQNSGNGFFSGGPYDSLEALAEALKNEIQGSTESTVPECTTVELSLAYSALIPLVRPTIGPYADGQTNDLPAEFKTNIQNVDNGSGTSKAEPVATAGSVINIADPGQRAIVQRAASRGLIQAVEAADGFKYCFNNAWAAKDEEGSRFSYICQDSMQNKDRHANGFTRTLKHLKGEGERGPRKPTYDCKGSVSVKFSSGRQSVDLYYRHYAIHATVAERKAAPRPPPRPKVPGEKKSRPKETGGLLATLQAENVASSALAAMEPTQPSNIGRPLKRKRDSGGPPPIVQSKDWNQGMSLMDLLRNSDTANAPQPAAEIAKPVRQPAKAPVAYELPSWQSPPPPLNQPGPTSGYPAPYPPPQFRNKNNTSTPTQQRKSSAQRPQAQGLFTTMKPATWTNKSSVEQVSYTPTPTYAPTSSVVFKPPQTTTSTRFTMRDAHVPRACDEGRPCATCIKSNKTDCAYEGNAPAPSLPRTQRPPVPTPPAQPPGPPPKPSQPIQPAQSANTGFSSSWGDLSQHAGPISWSTQSPQQQWQPPAANMGGGSMGYGMGTPQGQGQREESPDPWFPKR</sequence>
<reference evidence="2 3" key="1">
    <citation type="journal article" date="2023" name="G3 (Bethesda)">
        <title>A chromosome-level genome assembly of Zasmidium syzygii isolated from banana leaves.</title>
        <authorList>
            <person name="van Westerhoven A.C."/>
            <person name="Mehrabi R."/>
            <person name="Talebi R."/>
            <person name="Steentjes M.B.F."/>
            <person name="Corcolon B."/>
            <person name="Chong P.A."/>
            <person name="Kema G.H.J."/>
            <person name="Seidl M.F."/>
        </authorList>
    </citation>
    <scope>NUCLEOTIDE SEQUENCE [LARGE SCALE GENOMIC DNA]</scope>
    <source>
        <strain evidence="2 3">P124</strain>
    </source>
</reference>
<feature type="compositionally biased region" description="Gly residues" evidence="1">
    <location>
        <begin position="555"/>
        <end position="568"/>
    </location>
</feature>
<protein>
    <submittedName>
        <fullName evidence="2">Uncharacterized protein</fullName>
    </submittedName>
</protein>
<proteinExistence type="predicted"/>
<feature type="compositionally biased region" description="Pro residues" evidence="1">
    <location>
        <begin position="491"/>
        <end position="512"/>
    </location>
</feature>